<evidence type="ECO:0000256" key="3">
    <source>
        <dbReference type="ARBA" id="ARBA00022833"/>
    </source>
</evidence>
<evidence type="ECO:0000313" key="7">
    <source>
        <dbReference type="EMBL" id="KAL2055221.1"/>
    </source>
</evidence>
<dbReference type="InterPro" id="IPR003604">
    <property type="entry name" value="Matrin/U1-like-C_Znf_C2H2"/>
</dbReference>
<dbReference type="InterPro" id="IPR013087">
    <property type="entry name" value="Znf_C2H2_type"/>
</dbReference>
<protein>
    <recommendedName>
        <fullName evidence="6">C2H2-type domain-containing protein</fullName>
    </recommendedName>
</protein>
<dbReference type="Proteomes" id="UP001590951">
    <property type="component" value="Unassembled WGS sequence"/>
</dbReference>
<comment type="caution">
    <text evidence="7">The sequence shown here is derived from an EMBL/GenBank/DDBJ whole genome shotgun (WGS) entry which is preliminary data.</text>
</comment>
<keyword evidence="2" id="KW-0863">Zinc-finger</keyword>
<dbReference type="InterPro" id="IPR036236">
    <property type="entry name" value="Znf_C2H2_sf"/>
</dbReference>
<evidence type="ECO:0000256" key="5">
    <source>
        <dbReference type="SAM" id="MobiDB-lite"/>
    </source>
</evidence>
<keyword evidence="4" id="KW-0539">Nucleus</keyword>
<feature type="compositionally biased region" description="Basic residues" evidence="5">
    <location>
        <begin position="71"/>
        <end position="83"/>
    </location>
</feature>
<sequence>MAMSGPSKSAASDTNFRKTWDRTEYAAKAEAREAKYREEGAARAEAKAAGQKYRPRASTPPDAKETGIPHRPPRRLQQRRQNHSRSGGAATGKRGRGAGFYCADCDLTFKDNLQFVEHLNSKQHQIAIGQSGEVKRATLEEVRERLEWLGQKRREKAQGVGDVVDLGRRLEVRKEVEEREREEKRARRREKRRKTEGGVGFKGGRMRGGWGRDYLLSWAGRHGY</sequence>
<proteinExistence type="predicted"/>
<dbReference type="PANTHER" id="PTHR45986:SF1">
    <property type="entry name" value="ZINC FINGER MATRIN-TYPE PROTEIN 2"/>
    <property type="match status" value="1"/>
</dbReference>
<dbReference type="InterPro" id="IPR040107">
    <property type="entry name" value="Snu23"/>
</dbReference>
<evidence type="ECO:0000256" key="1">
    <source>
        <dbReference type="ARBA" id="ARBA00022723"/>
    </source>
</evidence>
<evidence type="ECO:0000259" key="6">
    <source>
        <dbReference type="PROSITE" id="PS00028"/>
    </source>
</evidence>
<feature type="compositionally biased region" description="Polar residues" evidence="5">
    <location>
        <begin position="1"/>
        <end position="14"/>
    </location>
</feature>
<feature type="region of interest" description="Disordered" evidence="5">
    <location>
        <begin position="1"/>
        <end position="95"/>
    </location>
</feature>
<keyword evidence="8" id="KW-1185">Reference proteome</keyword>
<keyword evidence="1" id="KW-0479">Metal-binding</keyword>
<name>A0ABR4BDW6_9LECA</name>
<dbReference type="InterPro" id="IPR022755">
    <property type="entry name" value="Znf_C2H2_jaz"/>
</dbReference>
<dbReference type="Pfam" id="PF12171">
    <property type="entry name" value="zf-C2H2_jaz"/>
    <property type="match status" value="1"/>
</dbReference>
<organism evidence="7 8">
    <name type="scientific">Lepraria finkii</name>
    <dbReference type="NCBI Taxonomy" id="1340010"/>
    <lineage>
        <taxon>Eukaryota</taxon>
        <taxon>Fungi</taxon>
        <taxon>Dikarya</taxon>
        <taxon>Ascomycota</taxon>
        <taxon>Pezizomycotina</taxon>
        <taxon>Lecanoromycetes</taxon>
        <taxon>OSLEUM clade</taxon>
        <taxon>Lecanoromycetidae</taxon>
        <taxon>Lecanorales</taxon>
        <taxon>Lecanorineae</taxon>
        <taxon>Stereocaulaceae</taxon>
        <taxon>Lepraria</taxon>
    </lineage>
</organism>
<dbReference type="SMART" id="SM00451">
    <property type="entry name" value="ZnF_U1"/>
    <property type="match status" value="1"/>
</dbReference>
<feature type="compositionally biased region" description="Basic and acidic residues" evidence="5">
    <location>
        <begin position="15"/>
        <end position="46"/>
    </location>
</feature>
<gene>
    <name evidence="7" type="ORF">ABVK25_004559</name>
</gene>
<dbReference type="EMBL" id="JBHFEH010000012">
    <property type="protein sequence ID" value="KAL2055221.1"/>
    <property type="molecule type" value="Genomic_DNA"/>
</dbReference>
<feature type="region of interest" description="Disordered" evidence="5">
    <location>
        <begin position="177"/>
        <end position="204"/>
    </location>
</feature>
<dbReference type="SUPFAM" id="SSF57667">
    <property type="entry name" value="beta-beta-alpha zinc fingers"/>
    <property type="match status" value="1"/>
</dbReference>
<dbReference type="Gene3D" id="3.30.160.60">
    <property type="entry name" value="Classic Zinc Finger"/>
    <property type="match status" value="1"/>
</dbReference>
<accession>A0ABR4BDW6</accession>
<evidence type="ECO:0000313" key="8">
    <source>
        <dbReference type="Proteomes" id="UP001590951"/>
    </source>
</evidence>
<evidence type="ECO:0000256" key="2">
    <source>
        <dbReference type="ARBA" id="ARBA00022771"/>
    </source>
</evidence>
<keyword evidence="3" id="KW-0862">Zinc</keyword>
<reference evidence="7 8" key="1">
    <citation type="submission" date="2024-09" db="EMBL/GenBank/DDBJ databases">
        <title>Rethinking Asexuality: The Enigmatic Case of Functional Sexual Genes in Lepraria (Stereocaulaceae).</title>
        <authorList>
            <person name="Doellman M."/>
            <person name="Sun Y."/>
            <person name="Barcenas-Pena A."/>
            <person name="Lumbsch H.T."/>
            <person name="Grewe F."/>
        </authorList>
    </citation>
    <scope>NUCLEOTIDE SEQUENCE [LARGE SCALE GENOMIC DNA]</scope>
    <source>
        <strain evidence="7 8">Grewe 0041</strain>
    </source>
</reference>
<dbReference type="PROSITE" id="PS00028">
    <property type="entry name" value="ZINC_FINGER_C2H2_1"/>
    <property type="match status" value="1"/>
</dbReference>
<dbReference type="PANTHER" id="PTHR45986">
    <property type="entry name" value="ZINC FINGER MATRIN-TYPE PROTEIN 2"/>
    <property type="match status" value="1"/>
</dbReference>
<feature type="domain" description="C2H2-type" evidence="6">
    <location>
        <begin position="102"/>
        <end position="124"/>
    </location>
</feature>
<evidence type="ECO:0000256" key="4">
    <source>
        <dbReference type="ARBA" id="ARBA00023242"/>
    </source>
</evidence>